<comment type="similarity">
    <text evidence="1 3">Belongs to the short-chain dehydrogenases/reductases (SDR) family.</text>
</comment>
<evidence type="ECO:0000259" key="4">
    <source>
        <dbReference type="SMART" id="SM00822"/>
    </source>
</evidence>
<dbReference type="EMBL" id="BAABBA010000010">
    <property type="protein sequence ID" value="GAA4287922.1"/>
    <property type="molecule type" value="Genomic_DNA"/>
</dbReference>
<evidence type="ECO:0000256" key="2">
    <source>
        <dbReference type="ARBA" id="ARBA00023002"/>
    </source>
</evidence>
<dbReference type="PRINTS" id="PR00080">
    <property type="entry name" value="SDRFAMILY"/>
</dbReference>
<dbReference type="Gene3D" id="3.40.50.720">
    <property type="entry name" value="NAD(P)-binding Rossmann-like Domain"/>
    <property type="match status" value="1"/>
</dbReference>
<dbReference type="PRINTS" id="PR00081">
    <property type="entry name" value="GDHRDH"/>
</dbReference>
<dbReference type="RefSeq" id="WP_345041188.1">
    <property type="nucleotide sequence ID" value="NZ_BAABBA010000010.1"/>
</dbReference>
<dbReference type="NCBIfam" id="NF004826">
    <property type="entry name" value="PRK06182.1"/>
    <property type="match status" value="1"/>
</dbReference>
<dbReference type="InterPro" id="IPR057326">
    <property type="entry name" value="KR_dom"/>
</dbReference>
<dbReference type="CDD" id="cd05374">
    <property type="entry name" value="17beta-HSD-like_SDR_c"/>
    <property type="match status" value="1"/>
</dbReference>
<name>A0ABP8EVH4_9MICO</name>
<evidence type="ECO:0000256" key="1">
    <source>
        <dbReference type="ARBA" id="ARBA00006484"/>
    </source>
</evidence>
<keyword evidence="2" id="KW-0560">Oxidoreductase</keyword>
<dbReference type="InterPro" id="IPR020904">
    <property type="entry name" value="Sc_DH/Rdtase_CS"/>
</dbReference>
<comment type="caution">
    <text evidence="5">The sequence shown here is derived from an EMBL/GenBank/DDBJ whole genome shotgun (WGS) entry which is preliminary data.</text>
</comment>
<evidence type="ECO:0000313" key="5">
    <source>
        <dbReference type="EMBL" id="GAA4287922.1"/>
    </source>
</evidence>
<protein>
    <submittedName>
        <fullName evidence="5">Oxidoreductase</fullName>
    </submittedName>
</protein>
<gene>
    <name evidence="5" type="ORF">GCM10022262_22820</name>
</gene>
<organism evidence="5 6">
    <name type="scientific">Georgenia daeguensis</name>
    <dbReference type="NCBI Taxonomy" id="908355"/>
    <lineage>
        <taxon>Bacteria</taxon>
        <taxon>Bacillati</taxon>
        <taxon>Actinomycetota</taxon>
        <taxon>Actinomycetes</taxon>
        <taxon>Micrococcales</taxon>
        <taxon>Bogoriellaceae</taxon>
        <taxon>Georgenia</taxon>
    </lineage>
</organism>
<dbReference type="SUPFAM" id="SSF51735">
    <property type="entry name" value="NAD(P)-binding Rossmann-fold domains"/>
    <property type="match status" value="1"/>
</dbReference>
<keyword evidence="6" id="KW-1185">Reference proteome</keyword>
<dbReference type="Pfam" id="PF00106">
    <property type="entry name" value="adh_short"/>
    <property type="match status" value="1"/>
</dbReference>
<dbReference type="Proteomes" id="UP001499841">
    <property type="component" value="Unassembled WGS sequence"/>
</dbReference>
<sequence>MAHVALVTGGSSGIGRATALALHARGTTVYAAARGVDRMADLERRGINVLALDVTDDDSLRAAVGTVLAEQSRIDVLVNSAGYGAFGSIEETPLDVAREQFQVNLFGLARLTQLVLPTMRAQGSGRIVNISSLAGLFASPLGGWYSASKFALEAMSDSLRVEVVQFGIDVVLVEPGPVRTAWHARADVGLRHVSSSGPYAALARGVSKVITGFDDESITSDAEDVAAVVVTAATADRPRPRYLVGRGAHLAVAFRRILPDRAWDRAVLRRHATAG</sequence>
<evidence type="ECO:0000313" key="6">
    <source>
        <dbReference type="Proteomes" id="UP001499841"/>
    </source>
</evidence>
<dbReference type="InterPro" id="IPR002347">
    <property type="entry name" value="SDR_fam"/>
</dbReference>
<proteinExistence type="inferred from homology"/>
<dbReference type="SMART" id="SM00822">
    <property type="entry name" value="PKS_KR"/>
    <property type="match status" value="1"/>
</dbReference>
<reference evidence="6" key="1">
    <citation type="journal article" date="2019" name="Int. J. Syst. Evol. Microbiol.">
        <title>The Global Catalogue of Microorganisms (GCM) 10K type strain sequencing project: providing services to taxonomists for standard genome sequencing and annotation.</title>
        <authorList>
            <consortium name="The Broad Institute Genomics Platform"/>
            <consortium name="The Broad Institute Genome Sequencing Center for Infectious Disease"/>
            <person name="Wu L."/>
            <person name="Ma J."/>
        </authorList>
    </citation>
    <scope>NUCLEOTIDE SEQUENCE [LARGE SCALE GENOMIC DNA]</scope>
    <source>
        <strain evidence="6">JCM 17459</strain>
    </source>
</reference>
<evidence type="ECO:0000256" key="3">
    <source>
        <dbReference type="RuleBase" id="RU000363"/>
    </source>
</evidence>
<dbReference type="PANTHER" id="PTHR44169:SF6">
    <property type="entry name" value="NADPH-DEPENDENT 1-ACYLDIHYDROXYACETONE PHOSPHATE REDUCTASE"/>
    <property type="match status" value="1"/>
</dbReference>
<dbReference type="PANTHER" id="PTHR44169">
    <property type="entry name" value="NADPH-DEPENDENT 1-ACYLDIHYDROXYACETONE PHOSPHATE REDUCTASE"/>
    <property type="match status" value="1"/>
</dbReference>
<dbReference type="InterPro" id="IPR036291">
    <property type="entry name" value="NAD(P)-bd_dom_sf"/>
</dbReference>
<feature type="domain" description="Ketoreductase" evidence="4">
    <location>
        <begin position="3"/>
        <end position="174"/>
    </location>
</feature>
<dbReference type="PROSITE" id="PS00061">
    <property type="entry name" value="ADH_SHORT"/>
    <property type="match status" value="1"/>
</dbReference>
<accession>A0ABP8EVH4</accession>